<comment type="caution">
    <text evidence="1">The sequence shown here is derived from an EMBL/GenBank/DDBJ whole genome shotgun (WGS) entry which is preliminary data.</text>
</comment>
<evidence type="ECO:0000313" key="1">
    <source>
        <dbReference type="EMBL" id="ODS33672.1"/>
    </source>
</evidence>
<dbReference type="AlphaFoldDB" id="A0A1E3XDG8"/>
<dbReference type="Proteomes" id="UP000094056">
    <property type="component" value="Unassembled WGS sequence"/>
</dbReference>
<gene>
    <name evidence="1" type="ORF">SCARUB_01192</name>
</gene>
<organism evidence="1 2">
    <name type="scientific">Candidatus Scalindua rubra</name>
    <dbReference type="NCBI Taxonomy" id="1872076"/>
    <lineage>
        <taxon>Bacteria</taxon>
        <taxon>Pseudomonadati</taxon>
        <taxon>Planctomycetota</taxon>
        <taxon>Candidatus Brocadiia</taxon>
        <taxon>Candidatus Brocadiales</taxon>
        <taxon>Candidatus Scalinduaceae</taxon>
        <taxon>Candidatus Scalindua</taxon>
    </lineage>
</organism>
<protein>
    <submittedName>
        <fullName evidence="1">Putative phage protein</fullName>
    </submittedName>
</protein>
<evidence type="ECO:0000313" key="2">
    <source>
        <dbReference type="Proteomes" id="UP000094056"/>
    </source>
</evidence>
<proteinExistence type="predicted"/>
<sequence>MSIGFRETVIVDNNPQDRNFYLFVRDKNYTLIKENVLQLEGTKLVFDTRERILMSIDEKWNKNQLLDFIRNPIRPRGVYDEIKMVMKQYLEFQNDAHYGLITAWIIATYFHRCFNAVSFLFFYGKKGTGKSRCLDFLERLAFNANKTQGISVASLADTVDGVRGAFLFDQAESLSNPKNEEILGIMADSYTVGGGKRRIVNITNNSRKVVEFETFAPKAFASWREINSDLKDRCIEIRMPKTIGDFPYPEAHLKQWGKMRDRLYRLLLTNWRQAKEIYQNAGVGMAQRVKELWKPLDTILKLENVSEDEQTNIRNEFLKSMELTQTELDEREYELFTVLKNLLKTEGELVLSIKDIADMFDTSMGNFKTQKDGNINQKSVETWIGKALNGFNLYIKKEGRRHKRRAYRFSLEKVEDIFNRFTQTSGLSGQVAKYIDNQNLRETTPKTQVVTGGTNTTAIPPVTTSKNDVVCPKSLQHKDNDRLTTKTTNLIKRGKNMLNEGSEVDLSNAKVEVME</sequence>
<reference evidence="1 2" key="1">
    <citation type="submission" date="2016-07" db="EMBL/GenBank/DDBJ databases">
        <title>Draft genome of Scalindua rubra, obtained from a brine-seawater interface in the Red Sea, sheds light on salt adaptation in anammox bacteria.</title>
        <authorList>
            <person name="Speth D.R."/>
            <person name="Lagkouvardos I."/>
            <person name="Wang Y."/>
            <person name="Qian P.-Y."/>
            <person name="Dutilh B.E."/>
            <person name="Jetten M.S."/>
        </authorList>
    </citation>
    <scope>NUCLEOTIDE SEQUENCE [LARGE SCALE GENOMIC DNA]</scope>
    <source>
        <strain evidence="1">BSI-1</strain>
    </source>
</reference>
<accession>A0A1E3XDG8</accession>
<name>A0A1E3XDG8_9BACT</name>
<dbReference type="EMBL" id="MAYW01000022">
    <property type="protein sequence ID" value="ODS33672.1"/>
    <property type="molecule type" value="Genomic_DNA"/>
</dbReference>